<protein>
    <submittedName>
        <fullName evidence="1">Uncharacterized protein</fullName>
    </submittedName>
</protein>
<evidence type="ECO:0000313" key="1">
    <source>
        <dbReference type="EMBL" id="KAK5844339.1"/>
    </source>
</evidence>
<proteinExistence type="predicted"/>
<dbReference type="Gene3D" id="3.60.10.10">
    <property type="entry name" value="Endonuclease/exonuclease/phosphatase"/>
    <property type="match status" value="1"/>
</dbReference>
<gene>
    <name evidence="1" type="ORF">PVK06_000475</name>
</gene>
<name>A0ABR0QZG8_GOSAR</name>
<comment type="caution">
    <text evidence="1">The sequence shown here is derived from an EMBL/GenBank/DDBJ whole genome shotgun (WGS) entry which is preliminary data.</text>
</comment>
<dbReference type="SUPFAM" id="SSF56219">
    <property type="entry name" value="DNase I-like"/>
    <property type="match status" value="1"/>
</dbReference>
<organism evidence="1 2">
    <name type="scientific">Gossypium arboreum</name>
    <name type="common">Tree cotton</name>
    <name type="synonym">Gossypium nanking</name>
    <dbReference type="NCBI Taxonomy" id="29729"/>
    <lineage>
        <taxon>Eukaryota</taxon>
        <taxon>Viridiplantae</taxon>
        <taxon>Streptophyta</taxon>
        <taxon>Embryophyta</taxon>
        <taxon>Tracheophyta</taxon>
        <taxon>Spermatophyta</taxon>
        <taxon>Magnoliopsida</taxon>
        <taxon>eudicotyledons</taxon>
        <taxon>Gunneridae</taxon>
        <taxon>Pentapetalae</taxon>
        <taxon>rosids</taxon>
        <taxon>malvids</taxon>
        <taxon>Malvales</taxon>
        <taxon>Malvaceae</taxon>
        <taxon>Malvoideae</taxon>
        <taxon>Gossypium</taxon>
    </lineage>
</organism>
<accession>A0ABR0QZG8</accession>
<reference evidence="1 2" key="1">
    <citation type="submission" date="2023-03" db="EMBL/GenBank/DDBJ databases">
        <title>WGS of Gossypium arboreum.</title>
        <authorList>
            <person name="Yu D."/>
        </authorList>
    </citation>
    <scope>NUCLEOTIDE SEQUENCE [LARGE SCALE GENOMIC DNA]</scope>
    <source>
        <tissue evidence="1">Leaf</tissue>
    </source>
</reference>
<evidence type="ECO:0000313" key="2">
    <source>
        <dbReference type="Proteomes" id="UP001358586"/>
    </source>
</evidence>
<dbReference type="EMBL" id="JARKNE010000001">
    <property type="protein sequence ID" value="KAK5844339.1"/>
    <property type="molecule type" value="Genomic_DNA"/>
</dbReference>
<keyword evidence="2" id="KW-1185">Reference proteome</keyword>
<sequence>MQHILNNNFGDWNILNNYSHAQNGRIWVLWKSPVNLSFVADTDQNSPWLLGDDFNVIANPYESSNTSQVVTRDMTEYRDCILEIGVLDHPYSGSFFTWSNHTLYNKLDRMLINHLWFSYSSNFIAEFIAPEVSDHYLCYSKDRCA</sequence>
<dbReference type="InterPro" id="IPR036691">
    <property type="entry name" value="Endo/exonu/phosph_ase_sf"/>
</dbReference>
<dbReference type="Proteomes" id="UP001358586">
    <property type="component" value="Chromosome 1"/>
</dbReference>
<dbReference type="PANTHER" id="PTHR33710">
    <property type="entry name" value="BNAC02G09200D PROTEIN"/>
    <property type="match status" value="1"/>
</dbReference>
<dbReference type="PANTHER" id="PTHR33710:SF77">
    <property type="entry name" value="DNASE I-LIKE SUPERFAMILY PROTEIN"/>
    <property type="match status" value="1"/>
</dbReference>